<proteinExistence type="predicted"/>
<evidence type="ECO:0000313" key="3">
    <source>
        <dbReference type="Proteomes" id="UP000593579"/>
    </source>
</evidence>
<protein>
    <recommendedName>
        <fullName evidence="4">Reverse transcriptase zinc-binding domain-containing protein</fullName>
    </recommendedName>
</protein>
<keyword evidence="1" id="KW-0472">Membrane</keyword>
<gene>
    <name evidence="2" type="ORF">Gogos_011808</name>
</gene>
<sequence length="535" mass="60423">MEYETAGLTLCDDEDDAWSILPSALKNVAQVHDLPIGYCTKHLVKQFGHCHAVDIPSLVFRYTLCWRKGCRALTDCRVRIDERSTIIANFAQAPVGATMIVLGGKKRARFNSTVSIVFGGLSLGWKLGCQVHLQSFSSHHIDVVVIDDIDETSWGLTEFYGSPIEHDRVESSRLLKKDQFPTFRVLHAPHSVSDHCPLVTISVRCLGFLLDLRGSVPYRLRTSSVALSTWSIALTRHKLRFAWDAMAWLECLNQVEPSDDILAKITDVNSNVVPSNGSLVESVLGVRVITHPTKYLGFPSMVERHKRETFQHFKDHFQCSINGRNLHYLSKGVGFLKHDTFLMWIFCGWNWDLAYFIPSVASGALEVFSDDEATRILSIPLSHFAEDDMVVWKGDPTGCYSVRNVWRFLKEYVPTLYNLYNRHISHTQFCPKCLMVSLDGRLSAERNRQYHESLFYIPLELLSFIRSYLGGLSALGMLVVGSLGSCVVVRDSHGQVLKPCTRLHQHVSSAFATETLAFIMTVDFARDLGLSWVVF</sequence>
<reference evidence="2 3" key="1">
    <citation type="journal article" date="2019" name="Genome Biol. Evol.">
        <title>Insights into the evolution of the New World diploid cottons (Gossypium, subgenus Houzingenia) based on genome sequencing.</title>
        <authorList>
            <person name="Grover C.E."/>
            <person name="Arick M.A. 2nd"/>
            <person name="Thrash A."/>
            <person name="Conover J.L."/>
            <person name="Sanders W.S."/>
            <person name="Peterson D.G."/>
            <person name="Frelichowski J.E."/>
            <person name="Scheffler J.A."/>
            <person name="Scheffler B.E."/>
            <person name="Wendel J.F."/>
        </authorList>
    </citation>
    <scope>NUCLEOTIDE SEQUENCE [LARGE SCALE GENOMIC DNA]</scope>
    <source>
        <strain evidence="2">5</strain>
        <tissue evidence="2">Leaf</tissue>
    </source>
</reference>
<dbReference type="AlphaFoldDB" id="A0A7J9BQJ6"/>
<dbReference type="Proteomes" id="UP000593579">
    <property type="component" value="Unassembled WGS sequence"/>
</dbReference>
<keyword evidence="1" id="KW-0812">Transmembrane</keyword>
<keyword evidence="3" id="KW-1185">Reference proteome</keyword>
<comment type="caution">
    <text evidence="2">The sequence shown here is derived from an EMBL/GenBank/DDBJ whole genome shotgun (WGS) entry which is preliminary data.</text>
</comment>
<organism evidence="2 3">
    <name type="scientific">Gossypium gossypioides</name>
    <name type="common">Mexican cotton</name>
    <name type="synonym">Selera gossypioides</name>
    <dbReference type="NCBI Taxonomy" id="34282"/>
    <lineage>
        <taxon>Eukaryota</taxon>
        <taxon>Viridiplantae</taxon>
        <taxon>Streptophyta</taxon>
        <taxon>Embryophyta</taxon>
        <taxon>Tracheophyta</taxon>
        <taxon>Spermatophyta</taxon>
        <taxon>Magnoliopsida</taxon>
        <taxon>eudicotyledons</taxon>
        <taxon>Gunneridae</taxon>
        <taxon>Pentapetalae</taxon>
        <taxon>rosids</taxon>
        <taxon>malvids</taxon>
        <taxon>Malvales</taxon>
        <taxon>Malvaceae</taxon>
        <taxon>Malvoideae</taxon>
        <taxon>Gossypium</taxon>
    </lineage>
</organism>
<name>A0A7J9BQJ6_GOSGO</name>
<accession>A0A7J9BQJ6</accession>
<evidence type="ECO:0000313" key="2">
    <source>
        <dbReference type="EMBL" id="MBA0738459.1"/>
    </source>
</evidence>
<feature type="transmembrane region" description="Helical" evidence="1">
    <location>
        <begin position="468"/>
        <end position="489"/>
    </location>
</feature>
<evidence type="ECO:0008006" key="4">
    <source>
        <dbReference type="Google" id="ProtNLM"/>
    </source>
</evidence>
<evidence type="ECO:0000256" key="1">
    <source>
        <dbReference type="SAM" id="Phobius"/>
    </source>
</evidence>
<keyword evidence="1" id="KW-1133">Transmembrane helix</keyword>
<dbReference type="OrthoDB" id="1744687at2759"/>
<dbReference type="EMBL" id="JABEZY010000005">
    <property type="protein sequence ID" value="MBA0738459.1"/>
    <property type="molecule type" value="Genomic_DNA"/>
</dbReference>